<dbReference type="Gene3D" id="3.90.79.10">
    <property type="entry name" value="Nucleoside Triphosphate Pyrophosphohydrolase"/>
    <property type="match status" value="1"/>
</dbReference>
<comment type="caution">
    <text evidence="3">The sequence shown here is derived from an EMBL/GenBank/DDBJ whole genome shotgun (WGS) entry which is preliminary data.</text>
</comment>
<proteinExistence type="inferred from homology"/>
<evidence type="ECO:0000313" key="3">
    <source>
        <dbReference type="EMBL" id="ERT08399.1"/>
    </source>
</evidence>
<feature type="domain" description="Nudix hydrolase" evidence="2">
    <location>
        <begin position="19"/>
        <end position="148"/>
    </location>
</feature>
<dbReference type="AlphaFoldDB" id="U7QKD7"/>
<dbReference type="SUPFAM" id="SSF55811">
    <property type="entry name" value="Nudix"/>
    <property type="match status" value="1"/>
</dbReference>
<dbReference type="RefSeq" id="WP_023065441.1">
    <property type="nucleotide sequence ID" value="NZ_AUZM01000011.1"/>
</dbReference>
<dbReference type="Proteomes" id="UP000017127">
    <property type="component" value="Unassembled WGS sequence"/>
</dbReference>
<dbReference type="PANTHER" id="PTHR43736:SF1">
    <property type="entry name" value="DIHYDRONEOPTERIN TRIPHOSPHATE DIPHOSPHATASE"/>
    <property type="match status" value="1"/>
</dbReference>
<dbReference type="PANTHER" id="PTHR43736">
    <property type="entry name" value="ADP-RIBOSE PYROPHOSPHATASE"/>
    <property type="match status" value="1"/>
</dbReference>
<reference evidence="3 4" key="1">
    <citation type="journal article" date="2013" name="Front. Microbiol.">
        <title>Comparative genomic analyses of the cyanobacterium, Lyngbya aestuarii BL J, a powerful hydrogen producer.</title>
        <authorList>
            <person name="Kothari A."/>
            <person name="Vaughn M."/>
            <person name="Garcia-Pichel F."/>
        </authorList>
    </citation>
    <scope>NUCLEOTIDE SEQUENCE [LARGE SCALE GENOMIC DNA]</scope>
    <source>
        <strain evidence="3 4">BL J</strain>
    </source>
</reference>
<dbReference type="EMBL" id="AUZM01000011">
    <property type="protein sequence ID" value="ERT08399.1"/>
    <property type="molecule type" value="Genomic_DNA"/>
</dbReference>
<gene>
    <name evidence="3" type="ORF">M595_1627</name>
</gene>
<sequence length="148" mass="17308">MSRQKPFSYEEFKAIYSQVPRLVVEVVVQTENGIVLTLRKDASWNNLWHLPGGTVFYKEYIEEAIQRIAREELSIEVTKQKFIDYLEYPSEEQERGFGWSVGLAFLCVPNSPLPEYNQEGEKIQVFDHIPDNIVEEHQRLLKGLSVFK</sequence>
<protein>
    <submittedName>
        <fullName evidence="3">NUDIX domain protein</fullName>
    </submittedName>
</protein>
<evidence type="ECO:0000259" key="2">
    <source>
        <dbReference type="PROSITE" id="PS51462"/>
    </source>
</evidence>
<dbReference type="Pfam" id="PF00293">
    <property type="entry name" value="NUDIX"/>
    <property type="match status" value="1"/>
</dbReference>
<dbReference type="PROSITE" id="PS51462">
    <property type="entry name" value="NUDIX"/>
    <property type="match status" value="1"/>
</dbReference>
<evidence type="ECO:0000256" key="1">
    <source>
        <dbReference type="ARBA" id="ARBA00005582"/>
    </source>
</evidence>
<dbReference type="InterPro" id="IPR000086">
    <property type="entry name" value="NUDIX_hydrolase_dom"/>
</dbReference>
<accession>U7QKD7</accession>
<dbReference type="InterPro" id="IPR015797">
    <property type="entry name" value="NUDIX_hydrolase-like_dom_sf"/>
</dbReference>
<dbReference type="OrthoDB" id="456350at2"/>
<name>U7QKD7_9CYAN</name>
<comment type="similarity">
    <text evidence="1">Belongs to the Nudix hydrolase family.</text>
</comment>
<dbReference type="CDD" id="cd02883">
    <property type="entry name" value="NUDIX_Hydrolase"/>
    <property type="match status" value="1"/>
</dbReference>
<keyword evidence="4" id="KW-1185">Reference proteome</keyword>
<evidence type="ECO:0000313" key="4">
    <source>
        <dbReference type="Proteomes" id="UP000017127"/>
    </source>
</evidence>
<organism evidence="3 4">
    <name type="scientific">Lyngbya aestuarii BL J</name>
    <dbReference type="NCBI Taxonomy" id="1348334"/>
    <lineage>
        <taxon>Bacteria</taxon>
        <taxon>Bacillati</taxon>
        <taxon>Cyanobacteriota</taxon>
        <taxon>Cyanophyceae</taxon>
        <taxon>Oscillatoriophycideae</taxon>
        <taxon>Oscillatoriales</taxon>
        <taxon>Microcoleaceae</taxon>
        <taxon>Lyngbya</taxon>
    </lineage>
</organism>